<feature type="region of interest" description="Disordered" evidence="2">
    <location>
        <begin position="87"/>
        <end position="106"/>
    </location>
</feature>
<dbReference type="SMART" id="SM00343">
    <property type="entry name" value="ZnF_C2HC"/>
    <property type="match status" value="1"/>
</dbReference>
<dbReference type="Gene3D" id="4.10.60.10">
    <property type="entry name" value="Zinc finger, CCHC-type"/>
    <property type="match status" value="1"/>
</dbReference>
<name>A0ABQ5AQM2_9ASTR</name>
<dbReference type="InterPro" id="IPR036875">
    <property type="entry name" value="Znf_CCHC_sf"/>
</dbReference>
<reference evidence="4" key="2">
    <citation type="submission" date="2022-01" db="EMBL/GenBank/DDBJ databases">
        <authorList>
            <person name="Yamashiro T."/>
            <person name="Shiraishi A."/>
            <person name="Satake H."/>
            <person name="Nakayama K."/>
        </authorList>
    </citation>
    <scope>NUCLEOTIDE SEQUENCE</scope>
</reference>
<keyword evidence="5" id="KW-1185">Reference proteome</keyword>
<evidence type="ECO:0000313" key="5">
    <source>
        <dbReference type="Proteomes" id="UP001151760"/>
    </source>
</evidence>
<keyword evidence="4" id="KW-0548">Nucleotidyltransferase</keyword>
<sequence>MNNNNNDANNGNGGNNGCSYKTLLACNHPEGLYGKDGLDLVEHPDSSKGCEAALEMTWVEFKALLMEEFVQAGILTDEAVRCGTLTRSSEKRKDVEKQTPPRNENVGSYPKCAKCSAYHPESGPCRLCFNCQKPGHFVRDCRAPVKQVTPVSAVRMENNQRVYYECGSSKQLRNTCHGSIDVICMGIDWLSKNKAVSTKADEPELSDIPIVQDFTNVFSEDLSGLPPQRQVEFRIDLIPGGATTGLRSLYYRLSHTLEMQKSWLNQLQELQ</sequence>
<keyword evidence="4" id="KW-0808">Transferase</keyword>
<feature type="compositionally biased region" description="Basic and acidic residues" evidence="2">
    <location>
        <begin position="88"/>
        <end position="99"/>
    </location>
</feature>
<keyword evidence="1" id="KW-0479">Metal-binding</keyword>
<organism evidence="4 5">
    <name type="scientific">Tanacetum coccineum</name>
    <dbReference type="NCBI Taxonomy" id="301880"/>
    <lineage>
        <taxon>Eukaryota</taxon>
        <taxon>Viridiplantae</taxon>
        <taxon>Streptophyta</taxon>
        <taxon>Embryophyta</taxon>
        <taxon>Tracheophyta</taxon>
        <taxon>Spermatophyta</taxon>
        <taxon>Magnoliopsida</taxon>
        <taxon>eudicotyledons</taxon>
        <taxon>Gunneridae</taxon>
        <taxon>Pentapetalae</taxon>
        <taxon>asterids</taxon>
        <taxon>campanulids</taxon>
        <taxon>Asterales</taxon>
        <taxon>Asteraceae</taxon>
        <taxon>Asteroideae</taxon>
        <taxon>Anthemideae</taxon>
        <taxon>Anthemidinae</taxon>
        <taxon>Tanacetum</taxon>
    </lineage>
</organism>
<accession>A0ABQ5AQM2</accession>
<dbReference type="InterPro" id="IPR001878">
    <property type="entry name" value="Znf_CCHC"/>
</dbReference>
<dbReference type="SUPFAM" id="SSF57756">
    <property type="entry name" value="Retrovirus zinc finger-like domains"/>
    <property type="match status" value="1"/>
</dbReference>
<evidence type="ECO:0000313" key="4">
    <source>
        <dbReference type="EMBL" id="GJT04673.1"/>
    </source>
</evidence>
<evidence type="ECO:0000259" key="3">
    <source>
        <dbReference type="PROSITE" id="PS50158"/>
    </source>
</evidence>
<reference evidence="4" key="1">
    <citation type="journal article" date="2022" name="Int. J. Mol. Sci.">
        <title>Draft Genome of Tanacetum Coccineum: Genomic Comparison of Closely Related Tanacetum-Family Plants.</title>
        <authorList>
            <person name="Yamashiro T."/>
            <person name="Shiraishi A."/>
            <person name="Nakayama K."/>
            <person name="Satake H."/>
        </authorList>
    </citation>
    <scope>NUCLEOTIDE SEQUENCE</scope>
</reference>
<protein>
    <submittedName>
        <fullName evidence="4">Reverse transcriptase domain-containing protein</fullName>
    </submittedName>
</protein>
<dbReference type="Proteomes" id="UP001151760">
    <property type="component" value="Unassembled WGS sequence"/>
</dbReference>
<dbReference type="GO" id="GO:0003964">
    <property type="term" value="F:RNA-directed DNA polymerase activity"/>
    <property type="evidence" value="ECO:0007669"/>
    <property type="project" value="UniProtKB-KW"/>
</dbReference>
<proteinExistence type="predicted"/>
<dbReference type="PROSITE" id="PS50158">
    <property type="entry name" value="ZF_CCHC"/>
    <property type="match status" value="1"/>
</dbReference>
<dbReference type="Pfam" id="PF00098">
    <property type="entry name" value="zf-CCHC"/>
    <property type="match status" value="1"/>
</dbReference>
<feature type="domain" description="CCHC-type" evidence="3">
    <location>
        <begin position="128"/>
        <end position="142"/>
    </location>
</feature>
<dbReference type="PANTHER" id="PTHR15503:SF42">
    <property type="entry name" value="ZINC FINGER, CCHC-TYPE, RETROTRANSPOSON GAG DOMAIN, ASPARTIC PEPTIDASE DOMAIN PROTEIN-RELATED"/>
    <property type="match status" value="1"/>
</dbReference>
<keyword evidence="1" id="KW-0862">Zinc</keyword>
<gene>
    <name evidence="4" type="ORF">Tco_0839135</name>
</gene>
<evidence type="ECO:0000256" key="1">
    <source>
        <dbReference type="PROSITE-ProRule" id="PRU00047"/>
    </source>
</evidence>
<dbReference type="EMBL" id="BQNB010012527">
    <property type="protein sequence ID" value="GJT04673.1"/>
    <property type="molecule type" value="Genomic_DNA"/>
</dbReference>
<dbReference type="InterPro" id="IPR032567">
    <property type="entry name" value="RTL1-rel"/>
</dbReference>
<comment type="caution">
    <text evidence="4">The sequence shown here is derived from an EMBL/GenBank/DDBJ whole genome shotgun (WGS) entry which is preliminary data.</text>
</comment>
<evidence type="ECO:0000256" key="2">
    <source>
        <dbReference type="SAM" id="MobiDB-lite"/>
    </source>
</evidence>
<keyword evidence="1" id="KW-0863">Zinc-finger</keyword>
<dbReference type="PANTHER" id="PTHR15503">
    <property type="entry name" value="LDOC1 RELATED"/>
    <property type="match status" value="1"/>
</dbReference>
<keyword evidence="4" id="KW-0695">RNA-directed DNA polymerase</keyword>